<proteinExistence type="predicted"/>
<evidence type="ECO:0000256" key="1">
    <source>
        <dbReference type="SAM" id="MobiDB-lite"/>
    </source>
</evidence>
<organism evidence="3 4">
    <name type="scientific">Intrasporangium chromatireducens Q5-1</name>
    <dbReference type="NCBI Taxonomy" id="584657"/>
    <lineage>
        <taxon>Bacteria</taxon>
        <taxon>Bacillati</taxon>
        <taxon>Actinomycetota</taxon>
        <taxon>Actinomycetes</taxon>
        <taxon>Micrococcales</taxon>
        <taxon>Intrasporangiaceae</taxon>
        <taxon>Intrasporangium</taxon>
    </lineage>
</organism>
<reference evidence="4" key="1">
    <citation type="submission" date="2013-08" db="EMBL/GenBank/DDBJ databases">
        <title>Intrasporangium oryzae NRRL B-24470.</title>
        <authorList>
            <person name="Liu H."/>
            <person name="Wang G."/>
        </authorList>
    </citation>
    <scope>NUCLEOTIDE SEQUENCE [LARGE SCALE GENOMIC DNA]</scope>
    <source>
        <strain evidence="4">Q5-1</strain>
    </source>
</reference>
<comment type="caution">
    <text evidence="3">The sequence shown here is derived from an EMBL/GenBank/DDBJ whole genome shotgun (WGS) entry which is preliminary data.</text>
</comment>
<feature type="signal peptide" evidence="2">
    <location>
        <begin position="1"/>
        <end position="26"/>
    </location>
</feature>
<evidence type="ECO:0000313" key="4">
    <source>
        <dbReference type="Proteomes" id="UP000019494"/>
    </source>
</evidence>
<name>W9GRR8_9MICO</name>
<dbReference type="Proteomes" id="UP000019494">
    <property type="component" value="Unassembled WGS sequence"/>
</dbReference>
<keyword evidence="2" id="KW-0732">Signal</keyword>
<sequence length="70" mass="7252">MRRVLKAAVVLTIAGAGLLVASPAQAADANSDFGQHVRACAQTMGFDGTMNPGMHQGRSGWDPSHDCPMA</sequence>
<keyword evidence="4" id="KW-1185">Reference proteome</keyword>
<protein>
    <submittedName>
        <fullName evidence="3">Uncharacterized protein</fullName>
    </submittedName>
</protein>
<feature type="region of interest" description="Disordered" evidence="1">
    <location>
        <begin position="51"/>
        <end position="70"/>
    </location>
</feature>
<evidence type="ECO:0000256" key="2">
    <source>
        <dbReference type="SAM" id="SignalP"/>
    </source>
</evidence>
<evidence type="ECO:0000313" key="3">
    <source>
        <dbReference type="EMBL" id="EWT07752.1"/>
    </source>
</evidence>
<dbReference type="EMBL" id="AWQS01000005">
    <property type="protein sequence ID" value="EWT07752.1"/>
    <property type="molecule type" value="Genomic_DNA"/>
</dbReference>
<accession>W9GRR8</accession>
<gene>
    <name evidence="3" type="ORF">N864_23600</name>
</gene>
<feature type="chain" id="PRO_5004921299" evidence="2">
    <location>
        <begin position="27"/>
        <end position="70"/>
    </location>
</feature>
<dbReference type="AlphaFoldDB" id="W9GRR8"/>